<dbReference type="CDD" id="cd01949">
    <property type="entry name" value="GGDEF"/>
    <property type="match status" value="1"/>
</dbReference>
<feature type="transmembrane region" description="Helical" evidence="2">
    <location>
        <begin position="37"/>
        <end position="55"/>
    </location>
</feature>
<dbReference type="InterPro" id="IPR043128">
    <property type="entry name" value="Rev_trsase/Diguanyl_cyclase"/>
</dbReference>
<sequence length="580" mass="65285">MFSHINLANFTKALIAFCLAVFVFALLSNTSNPSVEILRYVVLAGVILLLLFYNYTLDENGSENSLSSAASETDHPEVQSTTQLSPAKGLYDELQMLVRSTVKAMDQSFETAVYMIDPELQVFTLQYSDVEGFANTIPAQNEVVSRLLNTEGKAICHQKDVPDAWNELFDARSWRGSECVVISVISLHDNIVGFVMTRINHFSDITEKDKAVLGELGRFVSYGLKNLDFLEIQTNKVDGKQRILDLLSALSFKSEESEALERFKSLLIFSFQFDCLTISTKLDKGQNCVVKLTEGINKDLQIGSEYNVNGSLHGLPITNGEIIHTVNWKKDYPNLGRYTTGADDDPGFGAVLGVPIVIDNENLGSVVLERLNPNAFTDRDRENLILIGKVMGTAMYWIQEFDKIYQDASHDGLSKLLNHQTFKERFQDEILRAERFQQYMTVMMFDLDKFKRINDTYGHPYGDYVIQTVSGILKENVRAIDLVARYGGEEFVVILINTAAENAMPVGKRIVKNIADYPYSMDGQDVKMTISAGMSEYPTHHKSMKELIDFADQAMYQVKKQGGNNIILFESIKHNAEETE</sequence>
<proteinExistence type="predicted"/>
<evidence type="ECO:0000256" key="1">
    <source>
        <dbReference type="SAM" id="MobiDB-lite"/>
    </source>
</evidence>
<organism evidence="4">
    <name type="scientific">marine metagenome</name>
    <dbReference type="NCBI Taxonomy" id="408172"/>
    <lineage>
        <taxon>unclassified sequences</taxon>
        <taxon>metagenomes</taxon>
        <taxon>ecological metagenomes</taxon>
    </lineage>
</organism>
<dbReference type="PANTHER" id="PTHR45138">
    <property type="entry name" value="REGULATORY COMPONENTS OF SENSORY TRANSDUCTION SYSTEM"/>
    <property type="match status" value="1"/>
</dbReference>
<accession>A0A381R0Q4</accession>
<dbReference type="NCBIfam" id="TIGR00254">
    <property type="entry name" value="GGDEF"/>
    <property type="match status" value="1"/>
</dbReference>
<feature type="transmembrane region" description="Helical" evidence="2">
    <location>
        <begin position="12"/>
        <end position="30"/>
    </location>
</feature>
<dbReference type="InterPro" id="IPR000160">
    <property type="entry name" value="GGDEF_dom"/>
</dbReference>
<dbReference type="Gene3D" id="3.30.450.40">
    <property type="match status" value="1"/>
</dbReference>
<keyword evidence="2" id="KW-0812">Transmembrane</keyword>
<dbReference type="PANTHER" id="PTHR45138:SF9">
    <property type="entry name" value="DIGUANYLATE CYCLASE DGCM-RELATED"/>
    <property type="match status" value="1"/>
</dbReference>
<dbReference type="FunFam" id="3.30.70.270:FF:000001">
    <property type="entry name" value="Diguanylate cyclase domain protein"/>
    <property type="match status" value="1"/>
</dbReference>
<dbReference type="EMBL" id="UINC01001608">
    <property type="protein sequence ID" value="SUZ84814.1"/>
    <property type="molecule type" value="Genomic_DNA"/>
</dbReference>
<dbReference type="InterPro" id="IPR029016">
    <property type="entry name" value="GAF-like_dom_sf"/>
</dbReference>
<evidence type="ECO:0000313" key="4">
    <source>
        <dbReference type="EMBL" id="SUZ84814.1"/>
    </source>
</evidence>
<gene>
    <name evidence="4" type="ORF">METZ01_LOCUS37668</name>
</gene>
<name>A0A381R0Q4_9ZZZZ</name>
<dbReference type="SUPFAM" id="SSF55073">
    <property type="entry name" value="Nucleotide cyclase"/>
    <property type="match status" value="1"/>
</dbReference>
<dbReference type="SUPFAM" id="SSF55781">
    <property type="entry name" value="GAF domain-like"/>
    <property type="match status" value="1"/>
</dbReference>
<dbReference type="Gene3D" id="3.30.70.270">
    <property type="match status" value="1"/>
</dbReference>
<evidence type="ECO:0000256" key="2">
    <source>
        <dbReference type="SAM" id="Phobius"/>
    </source>
</evidence>
<dbReference type="Pfam" id="PF00990">
    <property type="entry name" value="GGDEF"/>
    <property type="match status" value="1"/>
</dbReference>
<evidence type="ECO:0000259" key="3">
    <source>
        <dbReference type="PROSITE" id="PS50887"/>
    </source>
</evidence>
<dbReference type="InterPro" id="IPR029787">
    <property type="entry name" value="Nucleotide_cyclase"/>
</dbReference>
<feature type="region of interest" description="Disordered" evidence="1">
    <location>
        <begin position="64"/>
        <end position="83"/>
    </location>
</feature>
<keyword evidence="2" id="KW-0472">Membrane</keyword>
<reference evidence="4" key="1">
    <citation type="submission" date="2018-05" db="EMBL/GenBank/DDBJ databases">
        <authorList>
            <person name="Lanie J.A."/>
            <person name="Ng W.-L."/>
            <person name="Kazmierczak K.M."/>
            <person name="Andrzejewski T.M."/>
            <person name="Davidsen T.M."/>
            <person name="Wayne K.J."/>
            <person name="Tettelin H."/>
            <person name="Glass J.I."/>
            <person name="Rusch D."/>
            <person name="Podicherti R."/>
            <person name="Tsui H.-C.T."/>
            <person name="Winkler M.E."/>
        </authorList>
    </citation>
    <scope>NUCLEOTIDE SEQUENCE</scope>
</reference>
<dbReference type="PROSITE" id="PS50887">
    <property type="entry name" value="GGDEF"/>
    <property type="match status" value="1"/>
</dbReference>
<protein>
    <recommendedName>
        <fullName evidence="3">GGDEF domain-containing protein</fullName>
    </recommendedName>
</protein>
<dbReference type="SMART" id="SM00267">
    <property type="entry name" value="GGDEF"/>
    <property type="match status" value="1"/>
</dbReference>
<feature type="domain" description="GGDEF" evidence="3">
    <location>
        <begin position="438"/>
        <end position="571"/>
    </location>
</feature>
<dbReference type="AlphaFoldDB" id="A0A381R0Q4"/>
<keyword evidence="2" id="KW-1133">Transmembrane helix</keyword>
<dbReference type="GO" id="GO:0052621">
    <property type="term" value="F:diguanylate cyclase activity"/>
    <property type="evidence" value="ECO:0007669"/>
    <property type="project" value="TreeGrafter"/>
</dbReference>
<dbReference type="InterPro" id="IPR050469">
    <property type="entry name" value="Diguanylate_Cyclase"/>
</dbReference>